<dbReference type="Gene3D" id="1.10.3060.10">
    <property type="entry name" value="Helical scaffold and wing domains of SecA"/>
    <property type="match status" value="1"/>
</dbReference>
<evidence type="ECO:0000256" key="10">
    <source>
        <dbReference type="ARBA" id="ARBA00023136"/>
    </source>
</evidence>
<evidence type="ECO:0000256" key="1">
    <source>
        <dbReference type="ARBA" id="ARBA00004170"/>
    </source>
</evidence>
<evidence type="ECO:0000256" key="9">
    <source>
        <dbReference type="ARBA" id="ARBA00023010"/>
    </source>
</evidence>
<dbReference type="PANTHER" id="PTHR30612:SF0">
    <property type="entry name" value="CHLOROPLAST PROTEIN-TRANSPORTING ATPASE"/>
    <property type="match status" value="1"/>
</dbReference>
<comment type="similarity">
    <text evidence="2">Belongs to the SecA family.</text>
</comment>
<keyword evidence="10" id="KW-0472">Membrane</keyword>
<dbReference type="GO" id="GO:0006886">
    <property type="term" value="P:intracellular protein transport"/>
    <property type="evidence" value="ECO:0007669"/>
    <property type="project" value="InterPro"/>
</dbReference>
<dbReference type="PROSITE" id="PS51194">
    <property type="entry name" value="HELICASE_CTER"/>
    <property type="match status" value="1"/>
</dbReference>
<dbReference type="GO" id="GO:0005886">
    <property type="term" value="C:plasma membrane"/>
    <property type="evidence" value="ECO:0007669"/>
    <property type="project" value="TreeGrafter"/>
</dbReference>
<gene>
    <name evidence="13" type="ORF">S06H3_46069</name>
</gene>
<keyword evidence="7" id="KW-0653">Protein transport</keyword>
<evidence type="ECO:0000256" key="4">
    <source>
        <dbReference type="ARBA" id="ARBA00022490"/>
    </source>
</evidence>
<sequence>GQPVLVGTVSIEGSEYLSDLLKRKGIPHQVLNAKQHEKEAHIIAQAGQLGAVTVATNMAGRGVDVILGGSPDGQSEDEWEGKHHKVVETGGLHVVGTERHEARRIDNQLRGRSGRQGDPGSSRFYVSLEDDIMRRFGGDRIKGIMEWAGVGGDTPIENNLINRAIADVQKRVEGYHFDMRKHLVEYDDVVNKHRELFYAERSKILSGADLRANILSMVRQEIQGAVDAYTGSGRGVDWDLEGLITEVSTIFPLPPELGA</sequence>
<evidence type="ECO:0000256" key="5">
    <source>
        <dbReference type="ARBA" id="ARBA00022741"/>
    </source>
</evidence>
<comment type="caution">
    <text evidence="13">The sequence shown here is derived from an EMBL/GenBank/DDBJ whole genome shotgun (WGS) entry which is preliminary data.</text>
</comment>
<protein>
    <submittedName>
        <fullName evidence="13">Uncharacterized protein</fullName>
    </submittedName>
</protein>
<evidence type="ECO:0000256" key="3">
    <source>
        <dbReference type="ARBA" id="ARBA00022448"/>
    </source>
</evidence>
<accession>X1Q440</accession>
<reference evidence="13" key="1">
    <citation type="journal article" date="2014" name="Front. Microbiol.">
        <title>High frequency of phylogenetically diverse reductive dehalogenase-homologous genes in deep subseafloor sedimentary metagenomes.</title>
        <authorList>
            <person name="Kawai M."/>
            <person name="Futagami T."/>
            <person name="Toyoda A."/>
            <person name="Takaki Y."/>
            <person name="Nishi S."/>
            <person name="Hori S."/>
            <person name="Arai W."/>
            <person name="Tsubouchi T."/>
            <person name="Morono Y."/>
            <person name="Uchiyama I."/>
            <person name="Ito T."/>
            <person name="Fujiyama A."/>
            <person name="Inagaki F."/>
            <person name="Takami H."/>
        </authorList>
    </citation>
    <scope>NUCLEOTIDE SEQUENCE</scope>
    <source>
        <strain evidence="13">Expedition CK06-06</strain>
    </source>
</reference>
<evidence type="ECO:0000259" key="11">
    <source>
        <dbReference type="PROSITE" id="PS51194"/>
    </source>
</evidence>
<evidence type="ECO:0000256" key="8">
    <source>
        <dbReference type="ARBA" id="ARBA00022967"/>
    </source>
</evidence>
<dbReference type="SUPFAM" id="SSF81886">
    <property type="entry name" value="Helical scaffold and wing domains of SecA"/>
    <property type="match status" value="1"/>
</dbReference>
<dbReference type="PROSITE" id="PS51196">
    <property type="entry name" value="SECA_MOTOR_DEAD"/>
    <property type="match status" value="1"/>
</dbReference>
<feature type="non-terminal residue" evidence="13">
    <location>
        <position position="1"/>
    </location>
</feature>
<evidence type="ECO:0000256" key="6">
    <source>
        <dbReference type="ARBA" id="ARBA00022840"/>
    </source>
</evidence>
<keyword evidence="9" id="KW-0811">Translocation</keyword>
<dbReference type="PANTHER" id="PTHR30612">
    <property type="entry name" value="SECA INNER MEMBRANE COMPONENT OF SEC PROTEIN SECRETION SYSTEM"/>
    <property type="match status" value="1"/>
</dbReference>
<keyword evidence="6" id="KW-0067">ATP-binding</keyword>
<dbReference type="GO" id="GO:0043952">
    <property type="term" value="P:protein transport by the Sec complex"/>
    <property type="evidence" value="ECO:0007669"/>
    <property type="project" value="TreeGrafter"/>
</dbReference>
<dbReference type="GO" id="GO:0005829">
    <property type="term" value="C:cytosol"/>
    <property type="evidence" value="ECO:0007669"/>
    <property type="project" value="TreeGrafter"/>
</dbReference>
<evidence type="ECO:0000256" key="2">
    <source>
        <dbReference type="ARBA" id="ARBA00007650"/>
    </source>
</evidence>
<keyword evidence="8" id="KW-1278">Translocase</keyword>
<feature type="domain" description="SecA family profile" evidence="12">
    <location>
        <begin position="1"/>
        <end position="157"/>
    </location>
</feature>
<evidence type="ECO:0000256" key="7">
    <source>
        <dbReference type="ARBA" id="ARBA00022927"/>
    </source>
</evidence>
<feature type="non-terminal residue" evidence="13">
    <location>
        <position position="259"/>
    </location>
</feature>
<dbReference type="SUPFAM" id="SSF52540">
    <property type="entry name" value="P-loop containing nucleoside triphosphate hydrolases"/>
    <property type="match status" value="1"/>
</dbReference>
<dbReference type="GO" id="GO:0006605">
    <property type="term" value="P:protein targeting"/>
    <property type="evidence" value="ECO:0007669"/>
    <property type="project" value="InterPro"/>
</dbReference>
<dbReference type="Pfam" id="PF07516">
    <property type="entry name" value="SecA_SW"/>
    <property type="match status" value="1"/>
</dbReference>
<dbReference type="Gene3D" id="3.40.50.300">
    <property type="entry name" value="P-loop containing nucleotide triphosphate hydrolases"/>
    <property type="match status" value="1"/>
</dbReference>
<evidence type="ECO:0000313" key="13">
    <source>
        <dbReference type="EMBL" id="GAI37994.1"/>
    </source>
</evidence>
<feature type="domain" description="Helicase C-terminal" evidence="11">
    <location>
        <begin position="1"/>
        <end position="164"/>
    </location>
</feature>
<dbReference type="AlphaFoldDB" id="X1Q440"/>
<dbReference type="GO" id="GO:0031522">
    <property type="term" value="C:cell envelope Sec protein transport complex"/>
    <property type="evidence" value="ECO:0007669"/>
    <property type="project" value="TreeGrafter"/>
</dbReference>
<dbReference type="InterPro" id="IPR011116">
    <property type="entry name" value="SecA_Wing/Scaffold"/>
</dbReference>
<keyword evidence="5" id="KW-0547">Nucleotide-binding</keyword>
<dbReference type="GO" id="GO:0017038">
    <property type="term" value="P:protein import"/>
    <property type="evidence" value="ECO:0007669"/>
    <property type="project" value="InterPro"/>
</dbReference>
<dbReference type="InterPro" id="IPR014018">
    <property type="entry name" value="SecA_motor_DEAD"/>
</dbReference>
<dbReference type="InterPro" id="IPR044722">
    <property type="entry name" value="SecA_SF2_C"/>
</dbReference>
<dbReference type="EMBL" id="BARV01028827">
    <property type="protein sequence ID" value="GAI37994.1"/>
    <property type="molecule type" value="Genomic_DNA"/>
</dbReference>
<evidence type="ECO:0000259" key="12">
    <source>
        <dbReference type="PROSITE" id="PS51196"/>
    </source>
</evidence>
<keyword evidence="3" id="KW-0813">Transport</keyword>
<dbReference type="GO" id="GO:0005524">
    <property type="term" value="F:ATP binding"/>
    <property type="evidence" value="ECO:0007669"/>
    <property type="project" value="UniProtKB-KW"/>
</dbReference>
<dbReference type="InterPro" id="IPR000185">
    <property type="entry name" value="SecA"/>
</dbReference>
<name>X1Q440_9ZZZZ</name>
<dbReference type="CDD" id="cd18803">
    <property type="entry name" value="SF2_C_secA"/>
    <property type="match status" value="1"/>
</dbReference>
<dbReference type="Pfam" id="PF21090">
    <property type="entry name" value="P-loop_SecA"/>
    <property type="match status" value="1"/>
</dbReference>
<organism evidence="13">
    <name type="scientific">marine sediment metagenome</name>
    <dbReference type="NCBI Taxonomy" id="412755"/>
    <lineage>
        <taxon>unclassified sequences</taxon>
        <taxon>metagenomes</taxon>
        <taxon>ecological metagenomes</taxon>
    </lineage>
</organism>
<proteinExistence type="inferred from homology"/>
<comment type="subcellular location">
    <subcellularLocation>
        <location evidence="1">Membrane</location>
        <topology evidence="1">Peripheral membrane protein</topology>
    </subcellularLocation>
</comment>
<dbReference type="InterPro" id="IPR001650">
    <property type="entry name" value="Helicase_C-like"/>
</dbReference>
<dbReference type="InterPro" id="IPR027417">
    <property type="entry name" value="P-loop_NTPase"/>
</dbReference>
<dbReference type="FunFam" id="3.40.50.300:FF:000113">
    <property type="entry name" value="Preprotein translocase subunit SecA"/>
    <property type="match status" value="1"/>
</dbReference>
<dbReference type="InterPro" id="IPR036266">
    <property type="entry name" value="SecA_Wing/Scaffold_sf"/>
</dbReference>
<keyword evidence="4" id="KW-0963">Cytoplasm</keyword>